<gene>
    <name evidence="2" type="ORF">GQF02_12995</name>
</gene>
<keyword evidence="3" id="KW-1185">Reference proteome</keyword>
<organism evidence="2 3">
    <name type="scientific">Craterilacuibacter sinensis</name>
    <dbReference type="NCBI Taxonomy" id="2686017"/>
    <lineage>
        <taxon>Bacteria</taxon>
        <taxon>Pseudomonadati</taxon>
        <taxon>Pseudomonadota</taxon>
        <taxon>Betaproteobacteria</taxon>
        <taxon>Neisseriales</taxon>
        <taxon>Neisseriaceae</taxon>
        <taxon>Craterilacuibacter</taxon>
    </lineage>
</organism>
<evidence type="ECO:0008006" key="4">
    <source>
        <dbReference type="Google" id="ProtNLM"/>
    </source>
</evidence>
<dbReference type="GO" id="GO:0009252">
    <property type="term" value="P:peptidoglycan biosynthetic process"/>
    <property type="evidence" value="ECO:0007669"/>
    <property type="project" value="TreeGrafter"/>
</dbReference>
<dbReference type="GO" id="GO:0030234">
    <property type="term" value="F:enzyme regulator activity"/>
    <property type="evidence" value="ECO:0007669"/>
    <property type="project" value="TreeGrafter"/>
</dbReference>
<evidence type="ECO:0000313" key="3">
    <source>
        <dbReference type="Proteomes" id="UP000467214"/>
    </source>
</evidence>
<evidence type="ECO:0000313" key="2">
    <source>
        <dbReference type="EMBL" id="MXR37889.1"/>
    </source>
</evidence>
<evidence type="ECO:0000256" key="1">
    <source>
        <dbReference type="ARBA" id="ARBA00023136"/>
    </source>
</evidence>
<dbReference type="Gene3D" id="3.40.50.2300">
    <property type="match status" value="2"/>
</dbReference>
<dbReference type="PANTHER" id="PTHR38038:SF1">
    <property type="entry name" value="PENICILLIN-BINDING PROTEIN ACTIVATOR LPOA"/>
    <property type="match status" value="1"/>
</dbReference>
<dbReference type="InterPro" id="IPR028082">
    <property type="entry name" value="Peripla_BP_I"/>
</dbReference>
<dbReference type="InterPro" id="IPR007443">
    <property type="entry name" value="LpoA"/>
</dbReference>
<dbReference type="GO" id="GO:0031241">
    <property type="term" value="C:periplasmic side of cell outer membrane"/>
    <property type="evidence" value="ECO:0007669"/>
    <property type="project" value="TreeGrafter"/>
</dbReference>
<accession>A0A845BNM5</accession>
<reference evidence="2 3" key="1">
    <citation type="submission" date="2019-12" db="EMBL/GenBank/DDBJ databases">
        <title>Neisseriaceae gen. nov. sp. Genome sequencing and assembly.</title>
        <authorList>
            <person name="Liu Z."/>
            <person name="Li A."/>
        </authorList>
    </citation>
    <scope>NUCLEOTIDE SEQUENCE [LARGE SCALE GENOMIC DNA]</scope>
    <source>
        <strain evidence="2 3">B2N2-7</strain>
    </source>
</reference>
<dbReference type="EMBL" id="WSSB01000013">
    <property type="protein sequence ID" value="MXR37889.1"/>
    <property type="molecule type" value="Genomic_DNA"/>
</dbReference>
<dbReference type="CDD" id="cd06339">
    <property type="entry name" value="PBP1_YraM_LppC_lipoprotein-like"/>
    <property type="match status" value="1"/>
</dbReference>
<dbReference type="SUPFAM" id="SSF53822">
    <property type="entry name" value="Periplasmic binding protein-like I"/>
    <property type="match status" value="1"/>
</dbReference>
<dbReference type="PANTHER" id="PTHR38038">
    <property type="entry name" value="PENICILLIN-BINDING PROTEIN ACTIVATOR LPOA"/>
    <property type="match status" value="1"/>
</dbReference>
<sequence length="369" mass="39211">MQSLAPWVLGGLTWMAASVVSAQGADYILQQNSVPFTQVPAREPASAPAVAPIADAALPDFAAAKVRIGLLLPLSSPALGEAADVVRQGFNAAREVDGRSDTAVVEAVFSDEAAVLPAYRDLIAKGANVVVGPLTRTGISRIATQVSVPTLALNSLEGLPLRPKLYALSLSVDAEAKQVAAMMADNGHQHPLLIYGKDGLSQRLRQTFAGVWQVKRGTLPLQLAMDEAHGAALDAALTQSDSVFLALSGEEAALARSVLPQALPAYGTSTLNVRESLPTLSGVRFVDMPWLLMPDHPAVRAYPRPAHTLTVATERLYALGIDAYRLAQRLAVQKNLSGLRLDGVSGDLRLGRDQQFQRTLPAWVRGELQ</sequence>
<dbReference type="Pfam" id="PF04348">
    <property type="entry name" value="LppC"/>
    <property type="match status" value="2"/>
</dbReference>
<comment type="caution">
    <text evidence="2">The sequence shown here is derived from an EMBL/GenBank/DDBJ whole genome shotgun (WGS) entry which is preliminary data.</text>
</comment>
<proteinExistence type="predicted"/>
<keyword evidence="1" id="KW-0472">Membrane</keyword>
<dbReference type="AlphaFoldDB" id="A0A845BNM5"/>
<dbReference type="Proteomes" id="UP000467214">
    <property type="component" value="Unassembled WGS sequence"/>
</dbReference>
<protein>
    <recommendedName>
        <fullName evidence="4">Penicillin-binding protein activator</fullName>
    </recommendedName>
</protein>
<name>A0A845BNM5_9NEIS</name>